<dbReference type="RefSeq" id="WP_081474123.1">
    <property type="nucleotide sequence ID" value="NZ_CP139975.1"/>
</dbReference>
<organism evidence="1 2">
    <name type="scientific">Myroides odoratus</name>
    <name type="common">Flavobacterium odoratum</name>
    <dbReference type="NCBI Taxonomy" id="256"/>
    <lineage>
        <taxon>Bacteria</taxon>
        <taxon>Pseudomonadati</taxon>
        <taxon>Bacteroidota</taxon>
        <taxon>Flavobacteriia</taxon>
        <taxon>Flavobacteriales</taxon>
        <taxon>Flavobacteriaceae</taxon>
        <taxon>Myroides</taxon>
    </lineage>
</organism>
<reference evidence="1 2" key="1">
    <citation type="submission" date="2021-01" db="EMBL/GenBank/DDBJ databases">
        <title>FDA dAtabase for Regulatory Grade micrObial Sequences (FDA-ARGOS): Supporting development and validation of Infectious Disease Dx tests.</title>
        <authorList>
            <person name="Sproer C."/>
            <person name="Gronow S."/>
            <person name="Severitt S."/>
            <person name="Schroder I."/>
            <person name="Tallon L."/>
            <person name="Sadzewicz L."/>
            <person name="Zhao X."/>
            <person name="Boylan J."/>
            <person name="Ott S."/>
            <person name="Bowen H."/>
            <person name="Vavikolanu K."/>
            <person name="Mehta A."/>
            <person name="Aluvathingal J."/>
            <person name="Nadendla S."/>
            <person name="Lowell S."/>
            <person name="Myers T."/>
            <person name="Yan Y."/>
            <person name="Sichtig H."/>
        </authorList>
    </citation>
    <scope>NUCLEOTIDE SEQUENCE [LARGE SCALE GENOMIC DNA]</scope>
    <source>
        <strain evidence="1 2">FDAARGOS_1131</strain>
    </source>
</reference>
<name>A0A9Q6ZIA2_MYROD</name>
<dbReference type="Proteomes" id="UP000596202">
    <property type="component" value="Chromosome"/>
</dbReference>
<gene>
    <name evidence="1" type="ORF">I6I88_04075</name>
</gene>
<dbReference type="EMBL" id="CP068108">
    <property type="protein sequence ID" value="QQU01975.1"/>
    <property type="molecule type" value="Genomic_DNA"/>
</dbReference>
<dbReference type="AlphaFoldDB" id="A0A9Q6ZIA2"/>
<dbReference type="Pfam" id="PF14412">
    <property type="entry name" value="AHH"/>
    <property type="match status" value="1"/>
</dbReference>
<proteinExistence type="predicted"/>
<accession>A0A9Q6ZIA2</accession>
<dbReference type="InterPro" id="IPR032871">
    <property type="entry name" value="AHH_dom_containing"/>
</dbReference>
<sequence length="89" mass="10221">MQNFATNKHKKYTPQIANQFGLRLNDAWNKQPLPHLGRHPKEYHEFVLAGMQKSQAGAGGSQTVFLNLYSKYVKQPVIKNPELLRKSGW</sequence>
<evidence type="ECO:0000313" key="2">
    <source>
        <dbReference type="Proteomes" id="UP000596202"/>
    </source>
</evidence>
<protein>
    <submittedName>
        <fullName evidence="1">AHH domain-containing protein</fullName>
    </submittedName>
</protein>
<evidence type="ECO:0000313" key="1">
    <source>
        <dbReference type="EMBL" id="QQU01975.1"/>
    </source>
</evidence>
<dbReference type="OrthoDB" id="2972467at2"/>